<organism evidence="2 3">
    <name type="scientific">Vreelandella sulfidaeris</name>
    <dbReference type="NCBI Taxonomy" id="115553"/>
    <lineage>
        <taxon>Bacteria</taxon>
        <taxon>Pseudomonadati</taxon>
        <taxon>Pseudomonadota</taxon>
        <taxon>Gammaproteobacteria</taxon>
        <taxon>Oceanospirillales</taxon>
        <taxon>Halomonadaceae</taxon>
        <taxon>Vreelandella</taxon>
    </lineage>
</organism>
<protein>
    <submittedName>
        <fullName evidence="2">Uncharacterized protein</fullName>
    </submittedName>
</protein>
<evidence type="ECO:0000313" key="3">
    <source>
        <dbReference type="Proteomes" id="UP000320231"/>
    </source>
</evidence>
<accession>A0A455UFL7</accession>
<sequence length="215" mass="24003">MTMNHVSNVNDMLLRVVLPYIPVMPMYQHLYGMSLKRGQQKEINGYILRYHPQASVFSSVHQTGAVVLVGNAVNPFTGELEQNIVDHFLANEVGKLEDGRLRTELIDYVDQLTGRFRLMFIENGAVCALCDATALASLYFFQQDDSIYLSSHSQLLAETVGSERDSEVQEIIDSGFYSVGRKHLPGYKSPFKGIELLGANVYISSLLKKSPNIPA</sequence>
<reference evidence="2 3" key="1">
    <citation type="journal article" date="2019" name="Microbiol. Resour. Announc.">
        <title>Complete Genome Sequence of Halomonas sulfidaeris Strain Esulfide1 Isolated from a Metal Sulfide Rock at a Depth of 2,200 Meters, Obtained Using Nanopore Sequencing.</title>
        <authorList>
            <person name="Saito M."/>
            <person name="Nishigata A."/>
            <person name="Galipon J."/>
            <person name="Arakawa K."/>
        </authorList>
    </citation>
    <scope>NUCLEOTIDE SEQUENCE [LARGE SCALE GENOMIC DNA]</scope>
    <source>
        <strain evidence="2 3">ATCC BAA-803</strain>
    </source>
</reference>
<keyword evidence="1" id="KW-0812">Transmembrane</keyword>
<gene>
    <name evidence="2" type="ORF">HSBAA_63680</name>
</gene>
<feature type="transmembrane region" description="Helical" evidence="1">
    <location>
        <begin position="12"/>
        <end position="31"/>
    </location>
</feature>
<dbReference type="Proteomes" id="UP000320231">
    <property type="component" value="Chromosome"/>
</dbReference>
<keyword evidence="1" id="KW-0472">Membrane</keyword>
<name>A0A455UFL7_9GAMM</name>
<evidence type="ECO:0000256" key="1">
    <source>
        <dbReference type="SAM" id="Phobius"/>
    </source>
</evidence>
<dbReference type="EMBL" id="AP019514">
    <property type="protein sequence ID" value="BBI65062.1"/>
    <property type="molecule type" value="Genomic_DNA"/>
</dbReference>
<dbReference type="KEGG" id="hsr:HSBAA_63680"/>
<dbReference type="AlphaFoldDB" id="A0A455UFL7"/>
<keyword evidence="1" id="KW-1133">Transmembrane helix</keyword>
<proteinExistence type="predicted"/>
<evidence type="ECO:0000313" key="2">
    <source>
        <dbReference type="EMBL" id="BBI65062.1"/>
    </source>
</evidence>